<dbReference type="InterPro" id="IPR015927">
    <property type="entry name" value="Peptidase_S24_S26A/B/C"/>
</dbReference>
<feature type="domain" description="Peptidase S24/S26A/S26B/S26C" evidence="2">
    <location>
        <begin position="8"/>
        <end position="73"/>
    </location>
</feature>
<dbReference type="Gene3D" id="2.10.109.10">
    <property type="entry name" value="Umud Fragment, subunit A"/>
    <property type="match status" value="1"/>
</dbReference>
<protein>
    <recommendedName>
        <fullName evidence="2">Peptidase S24/S26A/S26B/S26C domain-containing protein</fullName>
    </recommendedName>
</protein>
<comment type="subcellular location">
    <subcellularLocation>
        <location evidence="1">Endomembrane system</location>
    </subcellularLocation>
</comment>
<accession>A0A075GPW6</accession>
<dbReference type="GO" id="GO:0004252">
    <property type="term" value="F:serine-type endopeptidase activity"/>
    <property type="evidence" value="ECO:0007669"/>
    <property type="project" value="InterPro"/>
</dbReference>
<reference evidence="3" key="1">
    <citation type="journal article" date="2014" name="Genome Biol. Evol.">
        <title>Pangenome evidence for extensive interdomain horizontal transfer affecting lineage core and shell genes in uncultured planktonic thaumarchaeota and euryarchaeota.</title>
        <authorList>
            <person name="Deschamps P."/>
            <person name="Zivanovic Y."/>
            <person name="Moreira D."/>
            <person name="Rodriguez-Valera F."/>
            <person name="Lopez-Garcia P."/>
        </authorList>
    </citation>
    <scope>NUCLEOTIDE SEQUENCE</scope>
</reference>
<dbReference type="CDD" id="cd06530">
    <property type="entry name" value="S26_SPase_I"/>
    <property type="match status" value="1"/>
</dbReference>
<dbReference type="InterPro" id="IPR036286">
    <property type="entry name" value="LexA/Signal_pep-like_sf"/>
</dbReference>
<evidence type="ECO:0000259" key="2">
    <source>
        <dbReference type="Pfam" id="PF00717"/>
    </source>
</evidence>
<name>A0A075GPW6_9EURY</name>
<evidence type="ECO:0000313" key="3">
    <source>
        <dbReference type="EMBL" id="AIF03808.1"/>
    </source>
</evidence>
<dbReference type="GO" id="GO:0012505">
    <property type="term" value="C:endomembrane system"/>
    <property type="evidence" value="ECO:0007669"/>
    <property type="project" value="UniProtKB-SubCell"/>
</dbReference>
<dbReference type="EMBL" id="KF900690">
    <property type="protein sequence ID" value="AIF03808.1"/>
    <property type="molecule type" value="Genomic_DNA"/>
</dbReference>
<evidence type="ECO:0000256" key="1">
    <source>
        <dbReference type="ARBA" id="ARBA00004308"/>
    </source>
</evidence>
<dbReference type="SUPFAM" id="SSF51306">
    <property type="entry name" value="LexA/Signal peptidase"/>
    <property type="match status" value="1"/>
</dbReference>
<organism evidence="3">
    <name type="scientific">uncultured marine group II/III euryarchaeote KM3_169_H09</name>
    <dbReference type="NCBI Taxonomy" id="1457923"/>
    <lineage>
        <taxon>Archaea</taxon>
        <taxon>Methanobacteriati</taxon>
        <taxon>Methanobacteriota</taxon>
        <taxon>environmental samples</taxon>
    </lineage>
</organism>
<sequence length="98" mass="10951">MDTRFLNVVVKGDSMWPTLKQGSTAKFERIDPNSVSVGQVVLLDHPFMPNLRIIKRIQSIEDRQLFLVGDNPDPTASEDSHNFGMVDIALVIAVLSQE</sequence>
<dbReference type="Pfam" id="PF00717">
    <property type="entry name" value="Peptidase_S24"/>
    <property type="match status" value="1"/>
</dbReference>
<dbReference type="InterPro" id="IPR019533">
    <property type="entry name" value="Peptidase_S26"/>
</dbReference>
<dbReference type="GO" id="GO:0006465">
    <property type="term" value="P:signal peptide processing"/>
    <property type="evidence" value="ECO:0007669"/>
    <property type="project" value="InterPro"/>
</dbReference>
<proteinExistence type="predicted"/>
<dbReference type="AlphaFoldDB" id="A0A075GPW6"/>